<dbReference type="Pfam" id="PF01557">
    <property type="entry name" value="FAA_hydrolase"/>
    <property type="match status" value="1"/>
</dbReference>
<keyword evidence="2" id="KW-0479">Metal-binding</keyword>
<evidence type="ECO:0000256" key="1">
    <source>
        <dbReference type="ARBA" id="ARBA00010211"/>
    </source>
</evidence>
<gene>
    <name evidence="4" type="ORF">AV656_08155</name>
</gene>
<evidence type="ECO:0000256" key="2">
    <source>
        <dbReference type="ARBA" id="ARBA00022723"/>
    </source>
</evidence>
<name>A0A165H5U1_9BACL</name>
<comment type="similarity">
    <text evidence="1">Belongs to the FAH family.</text>
</comment>
<proteinExistence type="inferred from homology"/>
<keyword evidence="4" id="KW-0413">Isomerase</keyword>
<feature type="domain" description="Fumarylacetoacetase-like C-terminal" evidence="3">
    <location>
        <begin position="74"/>
        <end position="278"/>
    </location>
</feature>
<dbReference type="InterPro" id="IPR011234">
    <property type="entry name" value="Fumarylacetoacetase-like_C"/>
</dbReference>
<evidence type="ECO:0000313" key="4">
    <source>
        <dbReference type="EMBL" id="KZE38864.1"/>
    </source>
</evidence>
<protein>
    <submittedName>
        <fullName evidence="4">5-carboxymethyl-2-hydroxymuconate isomerase</fullName>
    </submittedName>
</protein>
<dbReference type="FunFam" id="3.90.850.10:FF:000008">
    <property type="entry name" value="FAA hydrolase family protein"/>
    <property type="match status" value="1"/>
</dbReference>
<dbReference type="EMBL" id="LQNT01000009">
    <property type="protein sequence ID" value="KZE38864.1"/>
    <property type="molecule type" value="Genomic_DNA"/>
</dbReference>
<dbReference type="AlphaFoldDB" id="A0A165H5U1"/>
<dbReference type="PANTHER" id="PTHR42796:SF4">
    <property type="entry name" value="FUMARYLACETOACETATE HYDROLASE DOMAIN-CONTAINING PROTEIN 2A"/>
    <property type="match status" value="1"/>
</dbReference>
<dbReference type="PANTHER" id="PTHR42796">
    <property type="entry name" value="FUMARYLACETOACETATE HYDROLASE DOMAIN-CONTAINING PROTEIN 2A-RELATED"/>
    <property type="match status" value="1"/>
</dbReference>
<comment type="caution">
    <text evidence="4">The sequence shown here is derived from an EMBL/GenBank/DDBJ whole genome shotgun (WGS) entry which is preliminary data.</text>
</comment>
<accession>A0A165H5U1</accession>
<evidence type="ECO:0000313" key="5">
    <source>
        <dbReference type="Proteomes" id="UP000076490"/>
    </source>
</evidence>
<organism evidence="4 5">
    <name type="scientific">Bhargavaea cecembensis</name>
    <dbReference type="NCBI Taxonomy" id="394098"/>
    <lineage>
        <taxon>Bacteria</taxon>
        <taxon>Bacillati</taxon>
        <taxon>Bacillota</taxon>
        <taxon>Bacilli</taxon>
        <taxon>Bacillales</taxon>
        <taxon>Caryophanaceae</taxon>
        <taxon>Bhargavaea</taxon>
    </lineage>
</organism>
<dbReference type="Gene3D" id="3.90.850.10">
    <property type="entry name" value="Fumarylacetoacetase-like, C-terminal domain"/>
    <property type="match status" value="1"/>
</dbReference>
<sequence length="295" mass="32756">MKYVSYQVNGAESYGVRVGEGIVDLKSKYGETYPTLKEFLSSKEFSEGFQVDHESVTYSADEVQLLPVISNPDKIFCIGINYETHRIETNREKVGYPVVFHRFAESQVGHNEPILLPEESAQLDFEGELAVVIGKPGRRIAKEDAYDHIAGYACYNDGSIRDWQRHTHQWGPGKNFDATGGFGPDLVTRDEIGDGEALRLQTRLNGQVMQDTTTDLMIFSIPELIEYVSSYTTLQTGDVIVSGTPGGVGAKRNPPVFMKEGDVVEIEIEKVGVLRNPITSDVRQKQQSKTAAQSV</sequence>
<dbReference type="GO" id="GO:0016853">
    <property type="term" value="F:isomerase activity"/>
    <property type="evidence" value="ECO:0007669"/>
    <property type="project" value="UniProtKB-KW"/>
</dbReference>
<dbReference type="GO" id="GO:0046872">
    <property type="term" value="F:metal ion binding"/>
    <property type="evidence" value="ECO:0007669"/>
    <property type="project" value="UniProtKB-KW"/>
</dbReference>
<reference evidence="4 5" key="1">
    <citation type="submission" date="2016-01" db="EMBL/GenBank/DDBJ databases">
        <title>Whole genome sequencing of Bhargavaea cecembensis T14.</title>
        <authorList>
            <person name="Hong K.W."/>
        </authorList>
    </citation>
    <scope>NUCLEOTIDE SEQUENCE [LARGE SCALE GENOMIC DNA]</scope>
    <source>
        <strain evidence="4 5">T14</strain>
    </source>
</reference>
<dbReference type="InterPro" id="IPR036663">
    <property type="entry name" value="Fumarylacetoacetase_C_sf"/>
</dbReference>
<dbReference type="InterPro" id="IPR051121">
    <property type="entry name" value="FAH"/>
</dbReference>
<dbReference type="GO" id="GO:0044281">
    <property type="term" value="P:small molecule metabolic process"/>
    <property type="evidence" value="ECO:0007669"/>
    <property type="project" value="UniProtKB-ARBA"/>
</dbReference>
<evidence type="ECO:0000259" key="3">
    <source>
        <dbReference type="Pfam" id="PF01557"/>
    </source>
</evidence>
<dbReference type="SUPFAM" id="SSF56529">
    <property type="entry name" value="FAH"/>
    <property type="match status" value="1"/>
</dbReference>
<dbReference type="Proteomes" id="UP000076490">
    <property type="component" value="Unassembled WGS sequence"/>
</dbReference>
<dbReference type="RefSeq" id="WP_063180824.1">
    <property type="nucleotide sequence ID" value="NZ_LQNT01000009.1"/>
</dbReference>